<gene>
    <name evidence="1" type="ORF">F8237_34770</name>
</gene>
<accession>A0A5P6PGT6</accession>
<sequence>MSSGKTTVPGFEAAQEGSLEARTIAAHRAYVTALVAWERTVHQATCPVCRSQQLSNEQQQRLCDAAETEKERCRAAFRKLCDKLGFVPTGHGIGLPAEGHSRCQAGSAS</sequence>
<geneLocation type="plasmid" evidence="2">
    <name>pbbpl7hg1</name>
</geneLocation>
<proteinExistence type="predicted"/>
<name>A0A5P6PGT6_9BRAD</name>
<organism evidence="1 2">
    <name type="scientific">Bradyrhizobium betae</name>
    <dbReference type="NCBI Taxonomy" id="244734"/>
    <lineage>
        <taxon>Bacteria</taxon>
        <taxon>Pseudomonadati</taxon>
        <taxon>Pseudomonadota</taxon>
        <taxon>Alphaproteobacteria</taxon>
        <taxon>Hyphomicrobiales</taxon>
        <taxon>Nitrobacteraceae</taxon>
        <taxon>Bradyrhizobium</taxon>
    </lineage>
</organism>
<dbReference type="KEGG" id="bbet:F8237_34770"/>
<evidence type="ECO:0000313" key="2">
    <source>
        <dbReference type="Proteomes" id="UP000325641"/>
    </source>
</evidence>
<reference evidence="2" key="1">
    <citation type="submission" date="2019-10" db="EMBL/GenBank/DDBJ databases">
        <title>Complete Genome Sequence of Bradyrhizobium betae type strain PL7HG1T.</title>
        <authorList>
            <person name="Bromfield E.S.P."/>
            <person name="Cloutier S."/>
        </authorList>
    </citation>
    <scope>NUCLEOTIDE SEQUENCE [LARGE SCALE GENOMIC DNA]</scope>
    <source>
        <strain evidence="2">PL7HG1</strain>
        <plasmid evidence="2">pbbpl7hg1</plasmid>
    </source>
</reference>
<evidence type="ECO:0000313" key="1">
    <source>
        <dbReference type="EMBL" id="QFI77490.1"/>
    </source>
</evidence>
<dbReference type="EMBL" id="CP044544">
    <property type="protein sequence ID" value="QFI77490.1"/>
    <property type="molecule type" value="Genomic_DNA"/>
</dbReference>
<protein>
    <submittedName>
        <fullName evidence="1">Uncharacterized protein</fullName>
    </submittedName>
</protein>
<dbReference type="OrthoDB" id="8265257at2"/>
<dbReference type="Proteomes" id="UP000325641">
    <property type="component" value="Plasmid pBbPL7HG1"/>
</dbReference>
<dbReference type="AlphaFoldDB" id="A0A5P6PGT6"/>
<keyword evidence="1" id="KW-0614">Plasmid</keyword>